<proteinExistence type="predicted"/>
<evidence type="ECO:0000313" key="2">
    <source>
        <dbReference type="WBParaSite" id="jg21656"/>
    </source>
</evidence>
<organism evidence="1 2">
    <name type="scientific">Ditylenchus dipsaci</name>
    <dbReference type="NCBI Taxonomy" id="166011"/>
    <lineage>
        <taxon>Eukaryota</taxon>
        <taxon>Metazoa</taxon>
        <taxon>Ecdysozoa</taxon>
        <taxon>Nematoda</taxon>
        <taxon>Chromadorea</taxon>
        <taxon>Rhabditida</taxon>
        <taxon>Tylenchina</taxon>
        <taxon>Tylenchomorpha</taxon>
        <taxon>Sphaerularioidea</taxon>
        <taxon>Anguinidae</taxon>
        <taxon>Anguininae</taxon>
        <taxon>Ditylenchus</taxon>
    </lineage>
</organism>
<protein>
    <submittedName>
        <fullName evidence="2">Uncharacterized protein</fullName>
    </submittedName>
</protein>
<evidence type="ECO:0000313" key="1">
    <source>
        <dbReference type="Proteomes" id="UP000887574"/>
    </source>
</evidence>
<reference evidence="2" key="1">
    <citation type="submission" date="2022-11" db="UniProtKB">
        <authorList>
            <consortium name="WormBaseParasite"/>
        </authorList>
    </citation>
    <scope>IDENTIFICATION</scope>
</reference>
<accession>A0A915DPV2</accession>
<dbReference type="Proteomes" id="UP000887574">
    <property type="component" value="Unplaced"/>
</dbReference>
<keyword evidence="1" id="KW-1185">Reference proteome</keyword>
<dbReference type="AlphaFoldDB" id="A0A915DPV2"/>
<name>A0A915DPV2_9BILA</name>
<sequence>MTKVVRTMGAGVKILALANSNGALKELAKALSNFNIPREQTLLVQSPCEMTNPSTDIKTKDVSILQTYVDLLDEDSTTPIDSSKVLKLVNTYNTSIQIIVCTITMAEKNNFCAKTSPIAWLKKPASLPIASDEKQLEPFSQLTMSAPFTQLKPISLMTSIVSKGLTDHTVFNEAMRFHPSLVDPLSRAFYNGLLMTQIQWHSLEL</sequence>
<dbReference type="WBParaSite" id="jg21656">
    <property type="protein sequence ID" value="jg21656"/>
    <property type="gene ID" value="jg21656"/>
</dbReference>